<keyword evidence="3" id="KW-1185">Reference proteome</keyword>
<name>A0AAP0BNL8_9ASPA</name>
<dbReference type="EMBL" id="JBBWWQ010000006">
    <property type="protein sequence ID" value="KAK8945154.1"/>
    <property type="molecule type" value="Genomic_DNA"/>
</dbReference>
<accession>A0AAP0BNL8</accession>
<dbReference type="AlphaFoldDB" id="A0AAP0BNL8"/>
<proteinExistence type="predicted"/>
<comment type="caution">
    <text evidence="2">The sequence shown here is derived from an EMBL/GenBank/DDBJ whole genome shotgun (WGS) entry which is preliminary data.</text>
</comment>
<reference evidence="2 3" key="1">
    <citation type="journal article" date="2022" name="Nat. Plants">
        <title>Genomes of leafy and leafless Platanthera orchids illuminate the evolution of mycoheterotrophy.</title>
        <authorList>
            <person name="Li M.H."/>
            <person name="Liu K.W."/>
            <person name="Li Z."/>
            <person name="Lu H.C."/>
            <person name="Ye Q.L."/>
            <person name="Zhang D."/>
            <person name="Wang J.Y."/>
            <person name="Li Y.F."/>
            <person name="Zhong Z.M."/>
            <person name="Liu X."/>
            <person name="Yu X."/>
            <person name="Liu D.K."/>
            <person name="Tu X.D."/>
            <person name="Liu B."/>
            <person name="Hao Y."/>
            <person name="Liao X.Y."/>
            <person name="Jiang Y.T."/>
            <person name="Sun W.H."/>
            <person name="Chen J."/>
            <person name="Chen Y.Q."/>
            <person name="Ai Y."/>
            <person name="Zhai J.W."/>
            <person name="Wu S.S."/>
            <person name="Zhou Z."/>
            <person name="Hsiao Y.Y."/>
            <person name="Wu W.L."/>
            <person name="Chen Y.Y."/>
            <person name="Lin Y.F."/>
            <person name="Hsu J.L."/>
            <person name="Li C.Y."/>
            <person name="Wang Z.W."/>
            <person name="Zhao X."/>
            <person name="Zhong W.Y."/>
            <person name="Ma X.K."/>
            <person name="Ma L."/>
            <person name="Huang J."/>
            <person name="Chen G.Z."/>
            <person name="Huang M.Z."/>
            <person name="Huang L."/>
            <person name="Peng D.H."/>
            <person name="Luo Y.B."/>
            <person name="Zou S.Q."/>
            <person name="Chen S.P."/>
            <person name="Lan S."/>
            <person name="Tsai W.C."/>
            <person name="Van de Peer Y."/>
            <person name="Liu Z.J."/>
        </authorList>
    </citation>
    <scope>NUCLEOTIDE SEQUENCE [LARGE SCALE GENOMIC DNA]</scope>
    <source>
        <strain evidence="2">Lor287</strain>
    </source>
</reference>
<evidence type="ECO:0000256" key="1">
    <source>
        <dbReference type="SAM" id="MobiDB-lite"/>
    </source>
</evidence>
<organism evidence="2 3">
    <name type="scientific">Platanthera zijinensis</name>
    <dbReference type="NCBI Taxonomy" id="2320716"/>
    <lineage>
        <taxon>Eukaryota</taxon>
        <taxon>Viridiplantae</taxon>
        <taxon>Streptophyta</taxon>
        <taxon>Embryophyta</taxon>
        <taxon>Tracheophyta</taxon>
        <taxon>Spermatophyta</taxon>
        <taxon>Magnoliopsida</taxon>
        <taxon>Liliopsida</taxon>
        <taxon>Asparagales</taxon>
        <taxon>Orchidaceae</taxon>
        <taxon>Orchidoideae</taxon>
        <taxon>Orchideae</taxon>
        <taxon>Orchidinae</taxon>
        <taxon>Platanthera</taxon>
    </lineage>
</organism>
<evidence type="ECO:0000313" key="2">
    <source>
        <dbReference type="EMBL" id="KAK8945154.1"/>
    </source>
</evidence>
<evidence type="ECO:0000313" key="3">
    <source>
        <dbReference type="Proteomes" id="UP001418222"/>
    </source>
</evidence>
<dbReference type="Proteomes" id="UP001418222">
    <property type="component" value="Unassembled WGS sequence"/>
</dbReference>
<feature type="region of interest" description="Disordered" evidence="1">
    <location>
        <begin position="1"/>
        <end position="61"/>
    </location>
</feature>
<sequence length="61" mass="6540">MGGGLAAARRTGHQCRQPFPLAVERPVQERAAPSRGEAVRPSSLGGLFHRPARSPQDHADK</sequence>
<gene>
    <name evidence="2" type="ORF">KSP39_PZI008028</name>
</gene>
<protein>
    <submittedName>
        <fullName evidence="2">Uncharacterized protein</fullName>
    </submittedName>
</protein>